<evidence type="ECO:0000313" key="1">
    <source>
        <dbReference type="EMBL" id="MCI97226.1"/>
    </source>
</evidence>
<proteinExistence type="predicted"/>
<dbReference type="EMBL" id="LXQA011436670">
    <property type="protein sequence ID" value="MCI97226.1"/>
    <property type="molecule type" value="Genomic_DNA"/>
</dbReference>
<keyword evidence="2" id="KW-1185">Reference proteome</keyword>
<dbReference type="AlphaFoldDB" id="A0A392WAE8"/>
<dbReference type="Proteomes" id="UP000265520">
    <property type="component" value="Unassembled WGS sequence"/>
</dbReference>
<feature type="non-terminal residue" evidence="1">
    <location>
        <position position="28"/>
    </location>
</feature>
<protein>
    <submittedName>
        <fullName evidence="1">Uncharacterized protein</fullName>
    </submittedName>
</protein>
<comment type="caution">
    <text evidence="1">The sequence shown here is derived from an EMBL/GenBank/DDBJ whole genome shotgun (WGS) entry which is preliminary data.</text>
</comment>
<name>A0A392WAE8_9FABA</name>
<sequence>MLMLVVMVVLDHATTVQDSLFTLQGRKG</sequence>
<organism evidence="1 2">
    <name type="scientific">Trifolium medium</name>
    <dbReference type="NCBI Taxonomy" id="97028"/>
    <lineage>
        <taxon>Eukaryota</taxon>
        <taxon>Viridiplantae</taxon>
        <taxon>Streptophyta</taxon>
        <taxon>Embryophyta</taxon>
        <taxon>Tracheophyta</taxon>
        <taxon>Spermatophyta</taxon>
        <taxon>Magnoliopsida</taxon>
        <taxon>eudicotyledons</taxon>
        <taxon>Gunneridae</taxon>
        <taxon>Pentapetalae</taxon>
        <taxon>rosids</taxon>
        <taxon>fabids</taxon>
        <taxon>Fabales</taxon>
        <taxon>Fabaceae</taxon>
        <taxon>Papilionoideae</taxon>
        <taxon>50 kb inversion clade</taxon>
        <taxon>NPAAA clade</taxon>
        <taxon>Hologalegina</taxon>
        <taxon>IRL clade</taxon>
        <taxon>Trifolieae</taxon>
        <taxon>Trifolium</taxon>
    </lineage>
</organism>
<reference evidence="1 2" key="1">
    <citation type="journal article" date="2018" name="Front. Plant Sci.">
        <title>Red Clover (Trifolium pratense) and Zigzag Clover (T. medium) - A Picture of Genomic Similarities and Differences.</title>
        <authorList>
            <person name="Dluhosova J."/>
            <person name="Istvanek J."/>
            <person name="Nedelnik J."/>
            <person name="Repkova J."/>
        </authorList>
    </citation>
    <scope>NUCLEOTIDE SEQUENCE [LARGE SCALE GENOMIC DNA]</scope>
    <source>
        <strain evidence="2">cv. 10/8</strain>
        <tissue evidence="1">Leaf</tissue>
    </source>
</reference>
<evidence type="ECO:0000313" key="2">
    <source>
        <dbReference type="Proteomes" id="UP000265520"/>
    </source>
</evidence>
<accession>A0A392WAE8</accession>